<evidence type="ECO:0000259" key="8">
    <source>
        <dbReference type="PROSITE" id="PS52004"/>
    </source>
</evidence>
<dbReference type="InterPro" id="IPR050091">
    <property type="entry name" value="PKS_NRPS_Biosynth_Enz"/>
</dbReference>
<dbReference type="InterPro" id="IPR016035">
    <property type="entry name" value="Acyl_Trfase/lysoPLipase"/>
</dbReference>
<feature type="domain" description="Ketosynthase family 3 (KS3)" evidence="8">
    <location>
        <begin position="1712"/>
        <end position="2136"/>
    </location>
</feature>
<dbReference type="InterPro" id="IPR049552">
    <property type="entry name" value="PKS_DH_N"/>
</dbReference>
<dbReference type="EMBL" id="JAGINW010000001">
    <property type="protein sequence ID" value="MBP2329146.1"/>
    <property type="molecule type" value="Genomic_DNA"/>
</dbReference>
<dbReference type="Gene3D" id="3.40.366.10">
    <property type="entry name" value="Malonyl-Coenzyme A Acyl Carrier Protein, domain 2"/>
    <property type="match status" value="2"/>
</dbReference>
<reference evidence="10 11" key="1">
    <citation type="submission" date="2021-03" db="EMBL/GenBank/DDBJ databases">
        <title>Sequencing the genomes of 1000 actinobacteria strains.</title>
        <authorList>
            <person name="Klenk H.-P."/>
        </authorList>
    </citation>
    <scope>NUCLEOTIDE SEQUENCE [LARGE SCALE GENOMIC DNA]</scope>
    <source>
        <strain evidence="10 11">DSM 46670</strain>
    </source>
</reference>
<dbReference type="InterPro" id="IPR032821">
    <property type="entry name" value="PKS_assoc"/>
</dbReference>
<dbReference type="SMART" id="SM00827">
    <property type="entry name" value="PKS_AT"/>
    <property type="match status" value="2"/>
</dbReference>
<evidence type="ECO:0000256" key="1">
    <source>
        <dbReference type="ARBA" id="ARBA00022450"/>
    </source>
</evidence>
<dbReference type="SMART" id="SM01294">
    <property type="entry name" value="PKS_PP_betabranch"/>
    <property type="match status" value="2"/>
</dbReference>
<dbReference type="InterPro" id="IPR009081">
    <property type="entry name" value="PP-bd_ACP"/>
</dbReference>
<dbReference type="Gene3D" id="3.10.129.110">
    <property type="entry name" value="Polyketide synthase dehydratase"/>
    <property type="match status" value="2"/>
</dbReference>
<protein>
    <submittedName>
        <fullName evidence="10">Acyl transferase domain-containing protein/acyl carrier protein</fullName>
    </submittedName>
</protein>
<evidence type="ECO:0000259" key="7">
    <source>
        <dbReference type="PROSITE" id="PS50075"/>
    </source>
</evidence>
<dbReference type="SMART" id="SM00826">
    <property type="entry name" value="PKS_DH"/>
    <property type="match status" value="2"/>
</dbReference>
<dbReference type="InterPro" id="IPR049900">
    <property type="entry name" value="PKS_mFAS_DH"/>
</dbReference>
<evidence type="ECO:0000313" key="10">
    <source>
        <dbReference type="EMBL" id="MBP2329146.1"/>
    </source>
</evidence>
<dbReference type="Gene3D" id="3.40.50.720">
    <property type="entry name" value="NAD(P)-binding Rossmann-like Domain"/>
    <property type="match status" value="2"/>
</dbReference>
<dbReference type="PROSITE" id="PS00012">
    <property type="entry name" value="PHOSPHOPANTETHEINE"/>
    <property type="match status" value="2"/>
</dbReference>
<dbReference type="Pfam" id="PF00109">
    <property type="entry name" value="ketoacyl-synt"/>
    <property type="match status" value="2"/>
</dbReference>
<evidence type="ECO:0000256" key="4">
    <source>
        <dbReference type="ARBA" id="ARBA00023315"/>
    </source>
</evidence>
<feature type="domain" description="Carrier" evidence="7">
    <location>
        <begin position="3240"/>
        <end position="3315"/>
    </location>
</feature>
<dbReference type="InterPro" id="IPR014030">
    <property type="entry name" value="Ketoacyl_synth_N"/>
</dbReference>
<evidence type="ECO:0000256" key="3">
    <source>
        <dbReference type="ARBA" id="ARBA00022679"/>
    </source>
</evidence>
<dbReference type="InterPro" id="IPR042104">
    <property type="entry name" value="PKS_dehydratase_sf"/>
</dbReference>
<dbReference type="CDD" id="cd08956">
    <property type="entry name" value="KR_3_FAS_SDR_x"/>
    <property type="match status" value="2"/>
</dbReference>
<dbReference type="PROSITE" id="PS50075">
    <property type="entry name" value="CARRIER"/>
    <property type="match status" value="2"/>
</dbReference>
<proteinExistence type="predicted"/>
<gene>
    <name evidence="10" type="ORF">JOF56_009531</name>
</gene>
<dbReference type="Proteomes" id="UP001519332">
    <property type="component" value="Unassembled WGS sequence"/>
</dbReference>
<feature type="region of interest" description="N-terminal hotdog fold" evidence="5">
    <location>
        <begin position="921"/>
        <end position="1041"/>
    </location>
</feature>
<organism evidence="10 11">
    <name type="scientific">Kibdelosporangium banguiense</name>
    <dbReference type="NCBI Taxonomy" id="1365924"/>
    <lineage>
        <taxon>Bacteria</taxon>
        <taxon>Bacillati</taxon>
        <taxon>Actinomycetota</taxon>
        <taxon>Actinomycetes</taxon>
        <taxon>Pseudonocardiales</taxon>
        <taxon>Pseudonocardiaceae</taxon>
        <taxon>Kibdelosporangium</taxon>
    </lineage>
</organism>
<dbReference type="Pfam" id="PF08659">
    <property type="entry name" value="KR"/>
    <property type="match status" value="2"/>
</dbReference>
<dbReference type="InterPro" id="IPR020807">
    <property type="entry name" value="PKS_DH"/>
</dbReference>
<dbReference type="SUPFAM" id="SSF52151">
    <property type="entry name" value="FabD/lysophospholipase-like"/>
    <property type="match status" value="2"/>
</dbReference>
<keyword evidence="3 10" id="KW-0808">Transferase</keyword>
<feature type="domain" description="Carrier" evidence="7">
    <location>
        <begin position="1618"/>
        <end position="1693"/>
    </location>
</feature>
<keyword evidence="11" id="KW-1185">Reference proteome</keyword>
<dbReference type="Pfam" id="PF16197">
    <property type="entry name" value="KAsynt_C_assoc"/>
    <property type="match status" value="2"/>
</dbReference>
<dbReference type="InterPro" id="IPR006162">
    <property type="entry name" value="Ppantetheine_attach_site"/>
</dbReference>
<dbReference type="GO" id="GO:0016740">
    <property type="term" value="F:transferase activity"/>
    <property type="evidence" value="ECO:0007669"/>
    <property type="project" value="UniProtKB-KW"/>
</dbReference>
<dbReference type="SUPFAM" id="SSF47336">
    <property type="entry name" value="ACP-like"/>
    <property type="match status" value="2"/>
</dbReference>
<keyword evidence="4" id="KW-0012">Acyltransferase</keyword>
<dbReference type="InterPro" id="IPR016039">
    <property type="entry name" value="Thiolase-like"/>
</dbReference>
<feature type="region of interest" description="C-terminal hotdog fold" evidence="5">
    <location>
        <begin position="2712"/>
        <end position="2833"/>
    </location>
</feature>
<dbReference type="PANTHER" id="PTHR43775">
    <property type="entry name" value="FATTY ACID SYNTHASE"/>
    <property type="match status" value="1"/>
</dbReference>
<dbReference type="Gene3D" id="3.40.47.10">
    <property type="match status" value="2"/>
</dbReference>
<dbReference type="Gene3D" id="3.30.70.3290">
    <property type="match status" value="2"/>
</dbReference>
<feature type="region of interest" description="C-terminal hotdog fold" evidence="5">
    <location>
        <begin position="1056"/>
        <end position="1194"/>
    </location>
</feature>
<evidence type="ECO:0000256" key="2">
    <source>
        <dbReference type="ARBA" id="ARBA00022553"/>
    </source>
</evidence>
<dbReference type="Pfam" id="PF00550">
    <property type="entry name" value="PP-binding"/>
    <property type="match status" value="2"/>
</dbReference>
<dbReference type="SUPFAM" id="SSF51735">
    <property type="entry name" value="NAD(P)-binding Rossmann-fold domains"/>
    <property type="match status" value="4"/>
</dbReference>
<dbReference type="PANTHER" id="PTHR43775:SF51">
    <property type="entry name" value="INACTIVE PHENOLPHTHIOCEROL SYNTHESIS POLYKETIDE SYNTHASE TYPE I PKS1-RELATED"/>
    <property type="match status" value="1"/>
</dbReference>
<evidence type="ECO:0000313" key="11">
    <source>
        <dbReference type="Proteomes" id="UP001519332"/>
    </source>
</evidence>
<dbReference type="SMART" id="SM00825">
    <property type="entry name" value="PKS_KS"/>
    <property type="match status" value="2"/>
</dbReference>
<dbReference type="Pfam" id="PF00698">
    <property type="entry name" value="Acyl_transf_1"/>
    <property type="match status" value="2"/>
</dbReference>
<dbReference type="InterPro" id="IPR036736">
    <property type="entry name" value="ACP-like_sf"/>
</dbReference>
<sequence length="3389" mass="353873">MSHESKLREYLRQAIAEAREAHQRLRAVEDAAAEPIAIIGMSCRFPGGVGTPEDLWSLVADGRAGITGFPADRGWDLDSLYDPDGERPHTSYVRSGGFIDRAGDFDAGFFDISPREAITMDPQQRVLLETTWESFERAGIDPGTLRGGSTGVFVGGAQAGYGSNVHNGPSGVEGYLLTGNASSILSGRLAYTFGFEGPAITVDTGCSSSLVALHLAVRSLRSGESSLGVVGGVMVMSVPAAFTEFSRQRGLARDGRCKAFAAAADGTAWGEGVGVLLVERLSDARRNGHEVLAVVRGSALNQDGASNGLTAPNGPAQQRVIRQALADAGVSAAEVDLIEAHGTGTTLGDPIEAQALLATYGQDRPADRPVLLGSVKSNIGHTQAAAGVAGVIKTVMAMRHGIVPATLHVDEPTPHVDWDAGAVELVTEARPWPEVDRPRRAGVSSFGISGTNAHVVLEQAPPAGEDEPAVPGASQSGAVVPWVLSARTEPALRARAAQVRDLVGDRPDAEIAAALVHARAAFEHRAVVLATDRPKHLDAVARGEVDGTGAVTGLARPDAKIAFVFPGQGSQWAGMAAELLASSPVFAEALGECAAAVRPYVDWDLLDVLRDARELDRVDVVQPVLWAVMVSLAAVWRSLGVTPDAVVGHSQGEIAAACVSGALSIADGARLVALRSQTIARELAGQGGMAVVAASEGEVAGLIGARSNVWVAAVNSPASTVIAGAPGSLAEVVAAADQAGLRARTIAVDYASHTPHVEQVRDRLLDSAAPVAPTSADVTMYSTVAAATVDATELDAEYWYRNLREPVRFAEAVGALIADGVYTFVEVSPHPVLTSAVEEIAGERDVVVVGSLHRGRPEQAALLRSAAVLWTRGTGIDWPGLDRPSAPAGLPTYPFQRTRYWLDPSLSTGDVASAGLDPAGHPLLTGVLTAAEADTVTYTGRLSRTSQPWLADHAVLGSVLLPGAAFVDLVLRAGRDVGCDTVQDLTLSVPLVLDDEAGVAVQVGVAAPDDTGARTVTVHSRSDGAWVRHAHATVVPSPGAADGFTELAGTWPPEDATEVDGGDHYAALFDRGYEYGPVFQGLGVVWRRGADVFAEVTLPDEAESPEGFVIHPALLDAALHALGVTVPDDAVAAVRLPFAWTGVRSWGEATRSARVRLTPAGADGVRVLIADADGVPVLAVDKVLMRAAGTTSGGSLYTRAWEPWTPALSEAPTVAQWVGEPLAEVLAERPEFVVLPVWDGDVRDVLGSVLERVREWLAHPDSPAARLAVVTRDGGADPVHAAVHGLLRCAQSENPDRFLVVDSGSGTVPAELLAAAALAGEPEMALRGDRVLVPRLRRAGHGPAEAAWPTSGTVLITGGTGVIGSAVARHVVTRHGVTDLVLAGRRGVAAPGAAELADELRAAGAQVRVAACDVADRAAVTGLLAGIPDLRGVVHAAGVLDDGVVTALTAERLDSVLRAKADAARHLHELTGDLDVFVLFSSAASVFGTPGQANYAAANAYLDALAERRRANGLPARSLSWGLWAETSELTGTLGDVDHARLARGGVRPLAVDNGLALFDQAMALDAAHTVPINLELSRDAEIPRLLHALLPTAVRRTTGGRTWQDRLAAAPAGERVRLLVELVRTQAALVLGHPDAEAVAGDRAFKDLGFDSLTAVELRNRLAGLAGTRLPATVVFDHPNPEALAAFLDTALGTAPASTARREPAVRAVADEPIAIVGMSCRFPGGVASPEDLWALLAAGGTSQSGFPADRGWDLANLYDPTGERPGSSIVDRGGFLHDAADFDAGFFGISPREAAVMDPQHRLLLELSWEAVERAGIDMGTLRGSRTGVYGGLMYQDYLSRLRTVPEDIAGFLSSGNAGSVATGRIAYTFGFEGPAVTVDTACSSSLVALDMAVSALRRGEVDLALAGGASVVATPGIFTEFSRQGGLARDGHCKAFADAADGMGVAEGAGMLLVVRLSDALRDGHRVLAVIRGSAVNQDGASNGMSAPNGPSQQRVIRRALADARLSPSDVDVVEAHGTGTKLGDPIEAQALIATYGQYRDRPVLLGSVKSNLGHTQAAAGVAGVIKTVLALRHGVVPPTLHVDQPSTHVDWTAGSVELATAPVDWPDTGRPRRAAVSSFGISGTNAHVVLEEAPPADPVEVPAVLADTAELPWLLSAKSAEALAAQAKRLLERAPADAGAVAAALMRRAAFEHRAVVHGDVVDRLTALADGAPGVVARPRDRVAFVFPGQGAQWAGMGRGLLTTSPVFAEWIARCETALASCVDWSLTDVLRGVEGAPSLDRVDVVQPVLWAVMVSLAQVWRAAGVEPSVVVGHSQGELAAACVAGVLSLPEAARIVVSRSAVIAGELAGRGGMVSVALPENEVRALIGSHAVSIAAVNGPRSVVVAGEEAPLTAVVDGCAQARRVAVDYPSHSPQVDLVRERLAKELGDVDARDAEIAWHSTVTGTLLSGPEADAGYWFRNLRERVRFAEVMTALLADGVDTVIEVSPHPVLSAPVEDLAQNVVVTGTLRRDTDERGAFLRSAATLWTHGVDVDWRAVVPAPAVPVDLPTYAFQKERYWLDVPSASGDLSDVGLDPGDHPVLSAAVVPAGTDTVLFTGKLSPSPAGQVVMDDAVLPGGALVDWALHAARRVGHASVARLTQDAPLPVAEGVRVQVMVGAPADDGTRELTIHAQQDDGDWTRHATGTLDPAPSAERPAGLASWPPPDSDPVDVTGFYEDAADRGVDYGPDLRALRAAWTRGDDVFAEVALPDEAGTDAALLDAVCHLRQLSAPELPVSWSGVRLFASGATSVRVWLSPTGRLLVTDDRGESVLEIEELGFRPVPTTGRRPVPRSLYRVEWEPSHHAPQAPGADKVVLECASPHGNVPEQVAATIADVLARMREWLADDSGGRLLVLTKPGDLAQAAVRGLVRSAQSEHPDRFLLVDAEEPVVVPDEPEIRVRDGRVFVPRLRRAAVPATPVVWPDSGTVLVTGGTGTIGAAVARHLVTTHGVTDLVLTSRHGAAAPGATELADELTAHGARVRLAACDVGDRDALAALLAGIPDLRGVVHAAGVLDDGVLTAMTPERLRTVLRPKVDAAWHLHELTEGLDLFVLFSSAAGVFGTPGQSGYAAANAFLDALAEHRRAEGLPAHSLSWGLWAEASGLTATLTETDHARLTARGVRPLRTEDGLALLDHAAASDDPHTVPVRLDLSRADGDVPALMRGLVRAPLPRAASADWVALPDRLLALPEEDRPDAALEVVGTHVGAVLGHRPGTRVAPDRTFAELGFDSLLAVELRNRLSSAAGTRLPSTLVFDHPTPAALAGYLLGVLVPDAIAAPDLLDRLDALLSGLSDTEEVTRVTVRLETILLRWRDRTATPLDTDLDLDAATDDDVLRLIDEELGLS</sequence>
<dbReference type="InterPro" id="IPR014031">
    <property type="entry name" value="Ketoacyl_synth_C"/>
</dbReference>
<dbReference type="Pfam" id="PF02801">
    <property type="entry name" value="Ketoacyl-synt_C"/>
    <property type="match status" value="2"/>
</dbReference>
<dbReference type="SMART" id="SM00822">
    <property type="entry name" value="PKS_KR"/>
    <property type="match status" value="2"/>
</dbReference>
<dbReference type="PROSITE" id="PS52019">
    <property type="entry name" value="PKS_MFAS_DH"/>
    <property type="match status" value="2"/>
</dbReference>
<evidence type="ECO:0000256" key="6">
    <source>
        <dbReference type="SAM" id="MobiDB-lite"/>
    </source>
</evidence>
<accession>A0ABS4TXM0</accession>
<dbReference type="InterPro" id="IPR001227">
    <property type="entry name" value="Ac_transferase_dom_sf"/>
</dbReference>
<dbReference type="Pfam" id="PF14765">
    <property type="entry name" value="PS-DH"/>
    <property type="match status" value="2"/>
</dbReference>
<dbReference type="SUPFAM" id="SSF55048">
    <property type="entry name" value="Probable ACP-binding domain of malonyl-CoA ACP transacylase"/>
    <property type="match status" value="2"/>
</dbReference>
<evidence type="ECO:0000256" key="5">
    <source>
        <dbReference type="PROSITE-ProRule" id="PRU01363"/>
    </source>
</evidence>
<feature type="domain" description="PKS/mFAS DH" evidence="9">
    <location>
        <begin position="2568"/>
        <end position="2833"/>
    </location>
</feature>
<dbReference type="PROSITE" id="PS52004">
    <property type="entry name" value="KS3_2"/>
    <property type="match status" value="2"/>
</dbReference>
<dbReference type="InterPro" id="IPR014043">
    <property type="entry name" value="Acyl_transferase_dom"/>
</dbReference>
<feature type="active site" description="Proton acceptor; for dehydratase activity" evidence="5">
    <location>
        <position position="953"/>
    </location>
</feature>
<keyword evidence="1" id="KW-0596">Phosphopantetheine</keyword>
<dbReference type="InterPro" id="IPR057326">
    <property type="entry name" value="KR_dom"/>
</dbReference>
<comment type="caution">
    <text evidence="10">The sequence shown here is derived from an EMBL/GenBank/DDBJ whole genome shotgun (WGS) entry which is preliminary data.</text>
</comment>
<dbReference type="InterPro" id="IPR020806">
    <property type="entry name" value="PKS_PP-bd"/>
</dbReference>
<evidence type="ECO:0000259" key="9">
    <source>
        <dbReference type="PROSITE" id="PS52019"/>
    </source>
</evidence>
<dbReference type="InterPro" id="IPR013968">
    <property type="entry name" value="PKS_KR"/>
</dbReference>
<feature type="active site" description="Proton donor; for dehydratase activity" evidence="5">
    <location>
        <position position="1116"/>
    </location>
</feature>
<comment type="caution">
    <text evidence="5">Lacks conserved residue(s) required for the propagation of feature annotation.</text>
</comment>
<dbReference type="InterPro" id="IPR020841">
    <property type="entry name" value="PKS_Beta-ketoAc_synthase_dom"/>
</dbReference>
<feature type="region of interest" description="Disordered" evidence="6">
    <location>
        <begin position="2677"/>
        <end position="2717"/>
    </location>
</feature>
<name>A0ABS4TXM0_9PSEU</name>
<dbReference type="Gene3D" id="1.10.1200.10">
    <property type="entry name" value="ACP-like"/>
    <property type="match status" value="2"/>
</dbReference>
<dbReference type="PROSITE" id="PS00606">
    <property type="entry name" value="KS3_1"/>
    <property type="match status" value="2"/>
</dbReference>
<dbReference type="InterPro" id="IPR036291">
    <property type="entry name" value="NAD(P)-bd_dom_sf"/>
</dbReference>
<dbReference type="CDD" id="cd00833">
    <property type="entry name" value="PKS"/>
    <property type="match status" value="2"/>
</dbReference>
<feature type="region of interest" description="N-terminal hotdog fold" evidence="5">
    <location>
        <begin position="2568"/>
        <end position="2699"/>
    </location>
</feature>
<keyword evidence="2" id="KW-0597">Phosphoprotein</keyword>
<feature type="domain" description="Ketosynthase family 3 (KS3)" evidence="8">
    <location>
        <begin position="33"/>
        <end position="459"/>
    </location>
</feature>
<dbReference type="SUPFAM" id="SSF53901">
    <property type="entry name" value="Thiolase-like"/>
    <property type="match status" value="2"/>
</dbReference>
<dbReference type="InterPro" id="IPR018201">
    <property type="entry name" value="Ketoacyl_synth_AS"/>
</dbReference>
<dbReference type="InterPro" id="IPR016036">
    <property type="entry name" value="Malonyl_transacylase_ACP-bd"/>
</dbReference>
<dbReference type="SMART" id="SM00823">
    <property type="entry name" value="PKS_PP"/>
    <property type="match status" value="2"/>
</dbReference>
<dbReference type="Pfam" id="PF21089">
    <property type="entry name" value="PKS_DH_N"/>
    <property type="match status" value="2"/>
</dbReference>
<feature type="domain" description="PKS/mFAS DH" evidence="9">
    <location>
        <begin position="921"/>
        <end position="1194"/>
    </location>
</feature>
<dbReference type="InterPro" id="IPR049551">
    <property type="entry name" value="PKS_DH_C"/>
</dbReference>